<evidence type="ECO:0000313" key="5">
    <source>
        <dbReference type="Proteomes" id="UP000000933"/>
    </source>
</evidence>
<reference evidence="4 5" key="1">
    <citation type="journal article" date="2010" name="ISME J.">
        <title>Fine-scale evolution: genomic, phenotypic and ecological differentiation in two coexisting Salinibacter ruber strains.</title>
        <authorList>
            <person name="Pena A."/>
            <person name="Teeling H."/>
            <person name="Huerta-Cepas J."/>
            <person name="Santos F."/>
            <person name="Yarza P."/>
            <person name="Brito-Echeverria J."/>
            <person name="Lucio M."/>
            <person name="Schmitt-Kopplin P."/>
            <person name="Meseguer I."/>
            <person name="Schenowitz C."/>
            <person name="Dossat C."/>
            <person name="Barbe V."/>
            <person name="Dopazo J."/>
            <person name="Rossello-Mora R."/>
            <person name="Schuler M."/>
            <person name="Glockner F.O."/>
            <person name="Amann R."/>
            <person name="Gabaldon T."/>
            <person name="Anton J."/>
        </authorList>
    </citation>
    <scope>NUCLEOTIDE SEQUENCE [LARGE SCALE GENOMIC DNA]</scope>
    <source>
        <strain evidence="4 5">M8</strain>
    </source>
</reference>
<feature type="transmembrane region" description="Helical" evidence="2">
    <location>
        <begin position="458"/>
        <end position="476"/>
    </location>
</feature>
<feature type="domain" description="Peptidase M1 membrane alanine aminopeptidase" evidence="3">
    <location>
        <begin position="924"/>
        <end position="1128"/>
    </location>
</feature>
<feature type="compositionally biased region" description="Basic and acidic residues" evidence="1">
    <location>
        <begin position="797"/>
        <end position="815"/>
    </location>
</feature>
<protein>
    <recommendedName>
        <fullName evidence="3">Peptidase M1 membrane alanine aminopeptidase domain-containing protein</fullName>
    </recommendedName>
</protein>
<dbReference type="Pfam" id="PF12730">
    <property type="entry name" value="ABC2_membrane_4"/>
    <property type="match status" value="1"/>
</dbReference>
<dbReference type="GO" id="GO:0008237">
    <property type="term" value="F:metallopeptidase activity"/>
    <property type="evidence" value="ECO:0007669"/>
    <property type="project" value="InterPro"/>
</dbReference>
<feature type="transmembrane region" description="Helical" evidence="2">
    <location>
        <begin position="93"/>
        <end position="114"/>
    </location>
</feature>
<feature type="transmembrane region" description="Helical" evidence="2">
    <location>
        <begin position="217"/>
        <end position="237"/>
    </location>
</feature>
<dbReference type="HOGENOM" id="CLU_007999_0_0_10"/>
<feature type="transmembrane region" description="Helical" evidence="2">
    <location>
        <begin position="496"/>
        <end position="517"/>
    </location>
</feature>
<feature type="transmembrane region" description="Helical" evidence="2">
    <location>
        <begin position="189"/>
        <end position="210"/>
    </location>
</feature>
<feature type="transmembrane region" description="Helical" evidence="2">
    <location>
        <begin position="145"/>
        <end position="169"/>
    </location>
</feature>
<feature type="region of interest" description="Disordered" evidence="1">
    <location>
        <begin position="797"/>
        <end position="821"/>
    </location>
</feature>
<feature type="transmembrane region" description="Helical" evidence="2">
    <location>
        <begin position="524"/>
        <end position="542"/>
    </location>
</feature>
<evidence type="ECO:0000256" key="1">
    <source>
        <dbReference type="SAM" id="MobiDB-lite"/>
    </source>
</evidence>
<accession>D5H522</accession>
<sequence>MLPHVRAVPCPEHDVLVAPAPTQELLLNLSDSMFASLLAQEVRHRLRQLSTHVYFGIFFGVSFLLMNALGGAFADANITIFGMGPNTNANSPFAINATTLFVSLLGLMITAPFMGQSVYRDYDSGIHPLVFSTPVSKAKYLGSRFLGAVLVHLYLYAGLTAGLVLGAAAPWVDPSQLGAFRPMAYLQPYLLYLLPNLLWVGGLFVALPAFTRRMLPNYIGGVLLFMGYNIAAVLLGGDALRNSTVASVVDPFGLIPTQQLTRYWTAAEQNAQLVPLEGVVLLNRVLWLGVGLAVVAGLYAGFRFAHLPGQQSGDDDETGAEGPSLAEVTPTSLIHAVDLPGAALSEHWGARLRQFTSIVRRSFLYVVRDVYFYAIVGASIIFLVVAASQSGQINGTPVQPVTYHIVGQLGSQFSLFMVILITFYAGQLVWRERDVGVQQVHDTLPLPTSVTLSAKGTALGLVCATLMLVVLATGVATQLSYGFTDLNLGLYLTELYGVQLVDYLLYAALALTVHAVVNHKYLGHFIVVAFFLGLAFSSQLGIEHTLWRYGSDPGLPYSAMNEYGHFAGAFAWHKLLWAAVALAMATVARLAWVRGEESTLSVRLRQARRRLSPAVWGTLGVAGVVAFGTGTFIYVNTTVWNSFRTSSEQTDLRAQYEKTYEQYATKPQPRIDAADLNIDLYPDRRDARLAGTYVLVNDQSTAVDTVFIDTPADANVDRLSFGRAAETVRRDETYGVRLVDLAEPLAPGDSTSLTFDTWVRNDGFTTGGSQTSIVHNGTFIGSGELPRIGYDAGAELSDRSQRDDHGLDPEPRMRPQSDTSARMRPYVARDATWLDYEATVSTSADQVPLATGTRDSSWTTGGRRHMRFRTSAPTAGFFSFLSARYEEASGTWTPPDSSLNRGRPVDIEVFHHPTHDYNTGRMIDAVKQSLTYYTRHFGPYQSREVRIAEFPRYAGFAQSFLGTIPYSESVGFIARVDPETDIDYPYYITAHEMGHQWWGHQVVSGPVWGATMLVESLAQYSALMVMEETYGRDKMKRFLEYELDEYLSGRSLESREERPLMTAAASQGYIHYEKGSLVMYALKEYLGEETVNRVLREFLRANQYQSPPFVTSEALVERFEAAAPDSVKGFVGDLFRKITLYDNRATGATYRETADGRYRVTLTVEARKQQADSIGASPTEAPMDLPVEIGVFAEERDVGAEDQRTLYRQTHRLTSGTQEITVTVDEKPARAGVDPFTLLIDRETEDNVTAVTRAD</sequence>
<evidence type="ECO:0000256" key="2">
    <source>
        <dbReference type="SAM" id="Phobius"/>
    </source>
</evidence>
<dbReference type="InterPro" id="IPR027268">
    <property type="entry name" value="Peptidase_M4/M1_CTD_sf"/>
</dbReference>
<dbReference type="Proteomes" id="UP000000933">
    <property type="component" value="Chromosome"/>
</dbReference>
<keyword evidence="2" id="KW-0472">Membrane</keyword>
<feature type="transmembrane region" description="Helical" evidence="2">
    <location>
        <begin position="53"/>
        <end position="73"/>
    </location>
</feature>
<keyword evidence="2" id="KW-1133">Transmembrane helix</keyword>
<keyword evidence="2" id="KW-0812">Transmembrane</keyword>
<dbReference type="SUPFAM" id="SSF55486">
    <property type="entry name" value="Metalloproteases ('zincins'), catalytic domain"/>
    <property type="match status" value="1"/>
</dbReference>
<evidence type="ECO:0000259" key="3">
    <source>
        <dbReference type="Pfam" id="PF01433"/>
    </source>
</evidence>
<feature type="transmembrane region" description="Helical" evidence="2">
    <location>
        <begin position="409"/>
        <end position="430"/>
    </location>
</feature>
<evidence type="ECO:0000313" key="4">
    <source>
        <dbReference type="EMBL" id="CBH23127.1"/>
    </source>
</evidence>
<gene>
    <name evidence="4" type="ordered locus">SRM_00206</name>
</gene>
<dbReference type="InterPro" id="IPR014782">
    <property type="entry name" value="Peptidase_M1_dom"/>
</dbReference>
<dbReference type="Pfam" id="PF01433">
    <property type="entry name" value="Peptidase_M1"/>
    <property type="match status" value="1"/>
</dbReference>
<feature type="transmembrane region" description="Helical" evidence="2">
    <location>
        <begin position="285"/>
        <end position="302"/>
    </location>
</feature>
<feature type="transmembrane region" description="Helical" evidence="2">
    <location>
        <begin position="614"/>
        <end position="635"/>
    </location>
</feature>
<dbReference type="GO" id="GO:0008270">
    <property type="term" value="F:zinc ion binding"/>
    <property type="evidence" value="ECO:0007669"/>
    <property type="project" value="InterPro"/>
</dbReference>
<dbReference type="EMBL" id="FP565814">
    <property type="protein sequence ID" value="CBH23127.1"/>
    <property type="molecule type" value="Genomic_DNA"/>
</dbReference>
<organism evidence="4 5">
    <name type="scientific">Salinibacter ruber (strain M8)</name>
    <dbReference type="NCBI Taxonomy" id="761659"/>
    <lineage>
        <taxon>Bacteria</taxon>
        <taxon>Pseudomonadati</taxon>
        <taxon>Rhodothermota</taxon>
        <taxon>Rhodothermia</taxon>
        <taxon>Rhodothermales</taxon>
        <taxon>Salinibacteraceae</taxon>
        <taxon>Salinibacter</taxon>
    </lineage>
</organism>
<dbReference type="KEGG" id="srm:SRM_00206"/>
<dbReference type="Gene3D" id="1.10.390.10">
    <property type="entry name" value="Neutral Protease Domain 2"/>
    <property type="match status" value="1"/>
</dbReference>
<feature type="transmembrane region" description="Helical" evidence="2">
    <location>
        <begin position="575"/>
        <end position="593"/>
    </location>
</feature>
<proteinExistence type="predicted"/>
<dbReference type="AlphaFoldDB" id="D5H522"/>
<dbReference type="PATRIC" id="fig|761659.10.peg.236"/>
<feature type="transmembrane region" description="Helical" evidence="2">
    <location>
        <begin position="370"/>
        <end position="389"/>
    </location>
</feature>
<reference evidence="5" key="2">
    <citation type="submission" date="2010-04" db="EMBL/GenBank/DDBJ databases">
        <title>Genome sequence of Salinibacter ruber M8.</title>
        <authorList>
            <consortium name="Genoscope"/>
        </authorList>
    </citation>
    <scope>NUCLEOTIDE SEQUENCE [LARGE SCALE GENOMIC DNA]</scope>
    <source>
        <strain evidence="5">M8</strain>
    </source>
</reference>
<name>D5H522_SALRM</name>